<organism evidence="3 4">
    <name type="scientific">Stegodyphus mimosarum</name>
    <name type="common">African social velvet spider</name>
    <dbReference type="NCBI Taxonomy" id="407821"/>
    <lineage>
        <taxon>Eukaryota</taxon>
        <taxon>Metazoa</taxon>
        <taxon>Ecdysozoa</taxon>
        <taxon>Arthropoda</taxon>
        <taxon>Chelicerata</taxon>
        <taxon>Arachnida</taxon>
        <taxon>Araneae</taxon>
        <taxon>Araneomorphae</taxon>
        <taxon>Entelegynae</taxon>
        <taxon>Eresoidea</taxon>
        <taxon>Eresidae</taxon>
        <taxon>Stegodyphus</taxon>
    </lineage>
</organism>
<accession>A0A087T1R1</accession>
<dbReference type="STRING" id="407821.A0A087T1R1"/>
<dbReference type="Gene3D" id="3.10.20.550">
    <property type="entry name" value="ASAP complex, SAP18 subunit"/>
    <property type="match status" value="1"/>
</dbReference>
<dbReference type="GO" id="GO:0005634">
    <property type="term" value="C:nucleus"/>
    <property type="evidence" value="ECO:0007669"/>
    <property type="project" value="TreeGrafter"/>
</dbReference>
<dbReference type="InterPro" id="IPR042534">
    <property type="entry name" value="SAP18_sf"/>
</dbReference>
<keyword evidence="4" id="KW-1185">Reference proteome</keyword>
<name>A0A087T1R1_STEMI</name>
<proteinExistence type="inferred from homology"/>
<dbReference type="PANTHER" id="PTHR13082:SF0">
    <property type="entry name" value="HISTONE DEACETYLASE COMPLEX SUBUNIT SAP18"/>
    <property type="match status" value="1"/>
</dbReference>
<dbReference type="InterPro" id="IPR010516">
    <property type="entry name" value="SAP18"/>
</dbReference>
<dbReference type="EMBL" id="KK113005">
    <property type="protein sequence ID" value="KFM59050.1"/>
    <property type="molecule type" value="Genomic_DNA"/>
</dbReference>
<dbReference type="PANTHER" id="PTHR13082">
    <property type="entry name" value="SAP18"/>
    <property type="match status" value="1"/>
</dbReference>
<dbReference type="OrthoDB" id="440566at2759"/>
<reference evidence="3 4" key="1">
    <citation type="submission" date="2013-11" db="EMBL/GenBank/DDBJ databases">
        <title>Genome sequencing of Stegodyphus mimosarum.</title>
        <authorList>
            <person name="Bechsgaard J."/>
        </authorList>
    </citation>
    <scope>NUCLEOTIDE SEQUENCE [LARGE SCALE GENOMIC DNA]</scope>
</reference>
<sequence>MESVIEEKNEYERLIDREKTCPLLLRVFLNDGRHHSPSEYSRGNVPSNELQIYTCCKSLHGEDIMEIYFLHPTGSKLTLAVLS</sequence>
<evidence type="ECO:0000256" key="1">
    <source>
        <dbReference type="ARBA" id="ARBA00009143"/>
    </source>
</evidence>
<dbReference type="Proteomes" id="UP000054359">
    <property type="component" value="Unassembled WGS sequence"/>
</dbReference>
<protein>
    <recommendedName>
        <fullName evidence="2">18 kDa Sin3-associated polypeptide</fullName>
    </recommendedName>
</protein>
<dbReference type="GO" id="GO:0003714">
    <property type="term" value="F:transcription corepressor activity"/>
    <property type="evidence" value="ECO:0007669"/>
    <property type="project" value="TreeGrafter"/>
</dbReference>
<comment type="similarity">
    <text evidence="1">Belongs to the SAP18 family.</text>
</comment>
<gene>
    <name evidence="3" type="ORF">X975_18198</name>
</gene>
<feature type="non-terminal residue" evidence="3">
    <location>
        <position position="83"/>
    </location>
</feature>
<evidence type="ECO:0000313" key="4">
    <source>
        <dbReference type="Proteomes" id="UP000054359"/>
    </source>
</evidence>
<evidence type="ECO:0000313" key="3">
    <source>
        <dbReference type="EMBL" id="KFM59050.1"/>
    </source>
</evidence>
<dbReference type="AlphaFoldDB" id="A0A087T1R1"/>
<evidence type="ECO:0000256" key="2">
    <source>
        <dbReference type="ARBA" id="ARBA00030511"/>
    </source>
</evidence>
<dbReference type="Pfam" id="PF06487">
    <property type="entry name" value="SAP18"/>
    <property type="match status" value="1"/>
</dbReference>